<evidence type="ECO:0000259" key="7">
    <source>
        <dbReference type="Pfam" id="PF03372"/>
    </source>
</evidence>
<proteinExistence type="inferred from homology"/>
<dbReference type="InterPro" id="IPR037493">
    <property type="entry name" value="ExoIII-like"/>
</dbReference>
<reference evidence="9" key="1">
    <citation type="journal article" date="2019" name="Int. J. Syst. Evol. Microbiol.">
        <title>The Global Catalogue of Microorganisms (GCM) 10K type strain sequencing project: providing services to taxonomists for standard genome sequencing and annotation.</title>
        <authorList>
            <consortium name="The Broad Institute Genomics Platform"/>
            <consortium name="The Broad Institute Genome Sequencing Center for Infectious Disease"/>
            <person name="Wu L."/>
            <person name="Ma J."/>
        </authorList>
    </citation>
    <scope>NUCLEOTIDE SEQUENCE [LARGE SCALE GENOMIC DNA]</scope>
    <source>
        <strain evidence="9">CGMCC 4.7677</strain>
    </source>
</reference>
<feature type="region of interest" description="Disordered" evidence="6">
    <location>
        <begin position="231"/>
        <end position="277"/>
    </location>
</feature>
<dbReference type="Pfam" id="PF03372">
    <property type="entry name" value="Exo_endo_phos"/>
    <property type="match status" value="1"/>
</dbReference>
<dbReference type="Gene3D" id="3.60.10.10">
    <property type="entry name" value="Endonuclease/exonuclease/phosphatase"/>
    <property type="match status" value="1"/>
</dbReference>
<accession>A0ABQ3ISC4</accession>
<evidence type="ECO:0000313" key="9">
    <source>
        <dbReference type="Proteomes" id="UP000605897"/>
    </source>
</evidence>
<comment type="cofactor">
    <cofactor evidence="1">
        <name>Mg(2+)</name>
        <dbReference type="ChEBI" id="CHEBI:18420"/>
    </cofactor>
</comment>
<evidence type="ECO:0000256" key="3">
    <source>
        <dbReference type="ARBA" id="ARBA00022723"/>
    </source>
</evidence>
<dbReference type="InterPro" id="IPR036691">
    <property type="entry name" value="Endo/exonu/phosph_ase_sf"/>
</dbReference>
<dbReference type="PROSITE" id="PS00726">
    <property type="entry name" value="AP_NUCLEASE_F1_1"/>
    <property type="match status" value="1"/>
</dbReference>
<evidence type="ECO:0000256" key="6">
    <source>
        <dbReference type="SAM" id="MobiDB-lite"/>
    </source>
</evidence>
<dbReference type="Proteomes" id="UP000605897">
    <property type="component" value="Unassembled WGS sequence"/>
</dbReference>
<evidence type="ECO:0000256" key="5">
    <source>
        <dbReference type="ARBA" id="ARBA00022842"/>
    </source>
</evidence>
<comment type="caution">
    <text evidence="8">The sequence shown here is derived from an EMBL/GenBank/DDBJ whole genome shotgun (WGS) entry which is preliminary data.</text>
</comment>
<dbReference type="PROSITE" id="PS51435">
    <property type="entry name" value="AP_NUCLEASE_F1_4"/>
    <property type="match status" value="1"/>
</dbReference>
<gene>
    <name evidence="8" type="primary">xthA</name>
    <name evidence="8" type="ORF">GCM10017786_23090</name>
</gene>
<evidence type="ECO:0000313" key="8">
    <source>
        <dbReference type="EMBL" id="GHE90204.1"/>
    </source>
</evidence>
<dbReference type="InterPro" id="IPR020847">
    <property type="entry name" value="AP_endonuclease_F1_BS"/>
</dbReference>
<comment type="similarity">
    <text evidence="2">Belongs to the DNA repair enzymes AP/ExoA family.</text>
</comment>
<dbReference type="InterPro" id="IPR004808">
    <property type="entry name" value="AP_endonuc_1"/>
</dbReference>
<dbReference type="NCBIfam" id="TIGR00633">
    <property type="entry name" value="xth"/>
    <property type="match status" value="1"/>
</dbReference>
<keyword evidence="3" id="KW-0479">Metal-binding</keyword>
<keyword evidence="9" id="KW-1185">Reference proteome</keyword>
<dbReference type="InterPro" id="IPR005135">
    <property type="entry name" value="Endo/exonuclease/phosphatase"/>
</dbReference>
<keyword evidence="5" id="KW-0460">Magnesium</keyword>
<sequence>MKQRVPRLLPWLDQRQPDVVCLQETKLSDDAFRDLLGDELAARGYEAALAGEPRWNGVAILSKVGLEDVVTGVAGAPGFPHPEARAVAATCAGVRIHSLYVPNGRTPGSDHYQYKLAWLAALRDVVAGGPEATMLCGDMNIAPTDADVFDPAAYEGHTHVTKPERAALAALTDLGLRDVIRDRWPSERVFTYWDYRAGMFHQDLGMRIDLVLASAPVAGRVAAAWVDRHARKGTGPSDHAPVIVDLDEAPDGDIGPVVPPPSAPRARKGRVTLPQSK</sequence>
<evidence type="ECO:0000256" key="1">
    <source>
        <dbReference type="ARBA" id="ARBA00001946"/>
    </source>
</evidence>
<dbReference type="SUPFAM" id="SSF56219">
    <property type="entry name" value="DNase I-like"/>
    <property type="match status" value="1"/>
</dbReference>
<protein>
    <submittedName>
        <fullName evidence="8">Exodeoxyribonuclease III</fullName>
    </submittedName>
</protein>
<dbReference type="PANTHER" id="PTHR43250">
    <property type="entry name" value="EXODEOXYRIBONUCLEASE III"/>
    <property type="match status" value="1"/>
</dbReference>
<dbReference type="EMBL" id="BNAU01000002">
    <property type="protein sequence ID" value="GHE90204.1"/>
    <property type="molecule type" value="Genomic_DNA"/>
</dbReference>
<name>A0ABQ3ISC4_9PSEU</name>
<organism evidence="8 9">
    <name type="scientific">Amycolatopsis deserti</name>
    <dbReference type="NCBI Taxonomy" id="185696"/>
    <lineage>
        <taxon>Bacteria</taxon>
        <taxon>Bacillati</taxon>
        <taxon>Actinomycetota</taxon>
        <taxon>Actinomycetes</taxon>
        <taxon>Pseudonocardiales</taxon>
        <taxon>Pseudonocardiaceae</taxon>
        <taxon>Amycolatopsis</taxon>
    </lineage>
</organism>
<dbReference type="PANTHER" id="PTHR43250:SF2">
    <property type="entry name" value="EXODEOXYRIBONUCLEASE III"/>
    <property type="match status" value="1"/>
</dbReference>
<evidence type="ECO:0000256" key="2">
    <source>
        <dbReference type="ARBA" id="ARBA00007092"/>
    </source>
</evidence>
<dbReference type="CDD" id="cd09086">
    <property type="entry name" value="ExoIII-like_AP-endo"/>
    <property type="match status" value="1"/>
</dbReference>
<feature type="domain" description="Endonuclease/exonuclease/phosphatase" evidence="7">
    <location>
        <begin position="8"/>
        <end position="239"/>
    </location>
</feature>
<keyword evidence="4" id="KW-0378">Hydrolase</keyword>
<evidence type="ECO:0000256" key="4">
    <source>
        <dbReference type="ARBA" id="ARBA00022801"/>
    </source>
</evidence>